<evidence type="ECO:0000313" key="3">
    <source>
        <dbReference type="Proteomes" id="UP000887564"/>
    </source>
</evidence>
<accession>A0A914RZL2</accession>
<organism evidence="3 4">
    <name type="scientific">Parascaris equorum</name>
    <name type="common">Equine roundworm</name>
    <dbReference type="NCBI Taxonomy" id="6256"/>
    <lineage>
        <taxon>Eukaryota</taxon>
        <taxon>Metazoa</taxon>
        <taxon>Ecdysozoa</taxon>
        <taxon>Nematoda</taxon>
        <taxon>Chromadorea</taxon>
        <taxon>Rhabditida</taxon>
        <taxon>Spirurina</taxon>
        <taxon>Ascaridomorpha</taxon>
        <taxon>Ascaridoidea</taxon>
        <taxon>Ascarididae</taxon>
        <taxon>Parascaris</taxon>
    </lineage>
</organism>
<dbReference type="Gene3D" id="3.40.50.720">
    <property type="entry name" value="NAD(P)-binding Rossmann-like Domain"/>
    <property type="match status" value="1"/>
</dbReference>
<dbReference type="Pfam" id="PF00106">
    <property type="entry name" value="adh_short"/>
    <property type="match status" value="1"/>
</dbReference>
<dbReference type="GO" id="GO:0016491">
    <property type="term" value="F:oxidoreductase activity"/>
    <property type="evidence" value="ECO:0007669"/>
    <property type="project" value="UniProtKB-KW"/>
</dbReference>
<name>A0A914RZL2_PAREQ</name>
<evidence type="ECO:0000256" key="2">
    <source>
        <dbReference type="SAM" id="Phobius"/>
    </source>
</evidence>
<dbReference type="Proteomes" id="UP000887564">
    <property type="component" value="Unplaced"/>
</dbReference>
<evidence type="ECO:0000256" key="1">
    <source>
        <dbReference type="ARBA" id="ARBA00023002"/>
    </source>
</evidence>
<dbReference type="PANTHER" id="PTHR43157">
    <property type="entry name" value="PHOSPHATIDYLINOSITOL-GLYCAN BIOSYNTHESIS CLASS F PROTEIN-RELATED"/>
    <property type="match status" value="1"/>
</dbReference>
<dbReference type="AlphaFoldDB" id="A0A914RZL2"/>
<feature type="transmembrane region" description="Helical" evidence="2">
    <location>
        <begin position="33"/>
        <end position="52"/>
    </location>
</feature>
<dbReference type="PANTHER" id="PTHR43157:SF31">
    <property type="entry name" value="PHOSPHATIDYLINOSITOL-GLYCAN BIOSYNTHESIS CLASS F PROTEIN"/>
    <property type="match status" value="1"/>
</dbReference>
<dbReference type="WBParaSite" id="PEQ_0001195501-mRNA-1">
    <property type="protein sequence ID" value="PEQ_0001195501-mRNA-1"/>
    <property type="gene ID" value="PEQ_0001195501"/>
</dbReference>
<keyword evidence="2" id="KW-1133">Transmembrane helix</keyword>
<evidence type="ECO:0000313" key="4">
    <source>
        <dbReference type="WBParaSite" id="PEQ_0001195501-mRNA-1"/>
    </source>
</evidence>
<dbReference type="InterPro" id="IPR036291">
    <property type="entry name" value="NAD(P)-bd_dom_sf"/>
</dbReference>
<keyword evidence="2" id="KW-0812">Transmembrane</keyword>
<protein>
    <submittedName>
        <fullName evidence="4">Uncharacterized protein</fullName>
    </submittedName>
</protein>
<dbReference type="InterPro" id="IPR002347">
    <property type="entry name" value="SDR_fam"/>
</dbReference>
<sequence>MLELHARNFLIYLCRGHSNGSPRELQMNLWSDIFLWSSLAALLIWILIRLWYKLTSGQCAFEESLKGKVFLVTGCTSGIGYETAKELYGHDATVVMLIRNVKKGLECMQLIRTIYPCSNGEIRIVPVDLSSLKNVRLCARMINNTEPVINVLVNNAAIGSKEGHNASLTSDSLEEVMAANYFGHFLLTMLLLPRLRATRGTRIVNISRLRRGPVKSPDPGSASKPDFFGPDCGGPPCQYLLVFTDAAFFSCNPGIVATQLSKYFIRKFFGKRIGDLIYPFAIFVNKLVAKGLESAAD</sequence>
<proteinExistence type="predicted"/>
<keyword evidence="2" id="KW-0472">Membrane</keyword>
<dbReference type="SUPFAM" id="SSF51735">
    <property type="entry name" value="NAD(P)-binding Rossmann-fold domains"/>
    <property type="match status" value="1"/>
</dbReference>
<keyword evidence="1" id="KW-0560">Oxidoreductase</keyword>
<dbReference type="PRINTS" id="PR00081">
    <property type="entry name" value="GDHRDH"/>
</dbReference>
<keyword evidence="3" id="KW-1185">Reference proteome</keyword>
<reference evidence="4" key="1">
    <citation type="submission" date="2022-11" db="UniProtKB">
        <authorList>
            <consortium name="WormBaseParasite"/>
        </authorList>
    </citation>
    <scope>IDENTIFICATION</scope>
</reference>